<comment type="caution">
    <text evidence="1">The sequence shown here is derived from an EMBL/GenBank/DDBJ whole genome shotgun (WGS) entry which is preliminary data.</text>
</comment>
<dbReference type="EMBL" id="DUZY01000004">
    <property type="protein sequence ID" value="DAD35323.1"/>
    <property type="molecule type" value="Genomic_DNA"/>
</dbReference>
<evidence type="ECO:0000313" key="2">
    <source>
        <dbReference type="Proteomes" id="UP000607653"/>
    </source>
</evidence>
<reference evidence="1 2" key="1">
    <citation type="journal article" date="2020" name="Mol. Biol. Evol.">
        <title>Distinct Expression and Methylation Patterns for Genes with Different Fates following a Single Whole-Genome Duplication in Flowering Plants.</title>
        <authorList>
            <person name="Shi T."/>
            <person name="Rahmani R.S."/>
            <person name="Gugger P.F."/>
            <person name="Wang M."/>
            <person name="Li H."/>
            <person name="Zhang Y."/>
            <person name="Li Z."/>
            <person name="Wang Q."/>
            <person name="Van de Peer Y."/>
            <person name="Marchal K."/>
            <person name="Chen J."/>
        </authorList>
    </citation>
    <scope>NUCLEOTIDE SEQUENCE [LARGE SCALE GENOMIC DNA]</scope>
    <source>
        <tissue evidence="1">Leaf</tissue>
    </source>
</reference>
<sequence length="105" mass="11612">MVSQLRLNEMGGAVSCQWSKMDENALFGSELLRLILHATLSLSLSLSQALLTPLSLLQFIFGSILLSIQTYLIAGSLRSSQRCEVWLVGQFTHLGRSLSFTPGRR</sequence>
<evidence type="ECO:0000313" key="1">
    <source>
        <dbReference type="EMBL" id="DAD35323.1"/>
    </source>
</evidence>
<dbReference type="Proteomes" id="UP000607653">
    <property type="component" value="Unassembled WGS sequence"/>
</dbReference>
<gene>
    <name evidence="1" type="ORF">HUJ06_005963</name>
</gene>
<name>A0A822YT92_NELNU</name>
<proteinExistence type="predicted"/>
<accession>A0A822YT92</accession>
<organism evidence="1 2">
    <name type="scientific">Nelumbo nucifera</name>
    <name type="common">Sacred lotus</name>
    <dbReference type="NCBI Taxonomy" id="4432"/>
    <lineage>
        <taxon>Eukaryota</taxon>
        <taxon>Viridiplantae</taxon>
        <taxon>Streptophyta</taxon>
        <taxon>Embryophyta</taxon>
        <taxon>Tracheophyta</taxon>
        <taxon>Spermatophyta</taxon>
        <taxon>Magnoliopsida</taxon>
        <taxon>Proteales</taxon>
        <taxon>Nelumbonaceae</taxon>
        <taxon>Nelumbo</taxon>
    </lineage>
</organism>
<protein>
    <submittedName>
        <fullName evidence="1">Uncharacterized protein</fullName>
    </submittedName>
</protein>
<dbReference type="AlphaFoldDB" id="A0A822YT92"/>
<keyword evidence="2" id="KW-1185">Reference proteome</keyword>